<dbReference type="InterPro" id="IPR001633">
    <property type="entry name" value="EAL_dom"/>
</dbReference>
<name>A0A6H1U4J7_9CYAN</name>
<dbReference type="PROSITE" id="PS50887">
    <property type="entry name" value="GGDEF"/>
    <property type="match status" value="1"/>
</dbReference>
<evidence type="ECO:0000259" key="1">
    <source>
        <dbReference type="PROSITE" id="PS50883"/>
    </source>
</evidence>
<dbReference type="InterPro" id="IPR029787">
    <property type="entry name" value="Nucleotide_cyclase"/>
</dbReference>
<dbReference type="EMBL" id="CP051167">
    <property type="protein sequence ID" value="QIZ73764.1"/>
    <property type="molecule type" value="Genomic_DNA"/>
</dbReference>
<keyword evidence="4" id="KW-1185">Reference proteome</keyword>
<dbReference type="PROSITE" id="PS50883">
    <property type="entry name" value="EAL"/>
    <property type="match status" value="1"/>
</dbReference>
<dbReference type="Proteomes" id="UP000500857">
    <property type="component" value="Chromosome"/>
</dbReference>
<dbReference type="InterPro" id="IPR035919">
    <property type="entry name" value="EAL_sf"/>
</dbReference>
<evidence type="ECO:0000313" key="4">
    <source>
        <dbReference type="Proteomes" id="UP000500857"/>
    </source>
</evidence>
<feature type="domain" description="EAL" evidence="1">
    <location>
        <begin position="49"/>
        <end position="303"/>
    </location>
</feature>
<evidence type="ECO:0000313" key="3">
    <source>
        <dbReference type="EMBL" id="QIZ73764.1"/>
    </source>
</evidence>
<evidence type="ECO:0000259" key="2">
    <source>
        <dbReference type="PROSITE" id="PS50887"/>
    </source>
</evidence>
<dbReference type="InterPro" id="IPR050706">
    <property type="entry name" value="Cyclic-di-GMP_PDE-like"/>
</dbReference>
<protein>
    <submittedName>
        <fullName evidence="3">EAL domain-containing protein</fullName>
    </submittedName>
</protein>
<dbReference type="KEGG" id="oxy:HCG48_15320"/>
<feature type="domain" description="GGDEF" evidence="2">
    <location>
        <begin position="1"/>
        <end position="40"/>
    </location>
</feature>
<dbReference type="Gene3D" id="3.20.20.450">
    <property type="entry name" value="EAL domain"/>
    <property type="match status" value="1"/>
</dbReference>
<dbReference type="CDD" id="cd01948">
    <property type="entry name" value="EAL"/>
    <property type="match status" value="1"/>
</dbReference>
<accession>A0A6H1U4J7</accession>
<reference evidence="3 4" key="1">
    <citation type="submission" date="2020-04" db="EMBL/GenBank/DDBJ databases">
        <authorList>
            <person name="Basu S."/>
            <person name="Maruthanayagam V."/>
            <person name="Chakraborty S."/>
            <person name="Pramanik A."/>
            <person name="Mukherjee J."/>
            <person name="Brink B."/>
        </authorList>
    </citation>
    <scope>NUCLEOTIDE SEQUENCE [LARGE SCALE GENOMIC DNA]</scope>
    <source>
        <strain evidence="3 4">AP17</strain>
    </source>
</reference>
<dbReference type="PANTHER" id="PTHR33121:SF71">
    <property type="entry name" value="OXYGEN SENSOR PROTEIN DOSP"/>
    <property type="match status" value="1"/>
</dbReference>
<sequence length="310" mass="34423">MGIALYPRDGDDAETLIKNADIALYEVKQRGRNNYHVYTCATNAETPHFLILDNYLHHALEREEFALEYQPIFDTRSGSICAVEALLRWHHPDLGLVSPQTFLPIAEENGAIVELGQWAIRAACTQTRAWQDAGLTWVPLVVNLSTRQFQQSDLVPMLVEILQETGLDPRWLELEITEMTAMQDVELTAQVLMKLKRAGVSLSIDDFGIGYASLNYLKQFAFQTLKIDRSFVGNLTVDPAQKAIVAATIALADALNMKVVAEGVETDAQRESLQSLGCDRMQGYLFKPPVSAEAIAPLLVPQLPRPSPSS</sequence>
<organism evidence="3 4">
    <name type="scientific">Oxynema aestuarii AP17</name>
    <dbReference type="NCBI Taxonomy" id="2064643"/>
    <lineage>
        <taxon>Bacteria</taxon>
        <taxon>Bacillati</taxon>
        <taxon>Cyanobacteriota</taxon>
        <taxon>Cyanophyceae</taxon>
        <taxon>Oscillatoriophycideae</taxon>
        <taxon>Oscillatoriales</taxon>
        <taxon>Oscillatoriaceae</taxon>
        <taxon>Oxynema</taxon>
        <taxon>Oxynema aestuarii</taxon>
    </lineage>
</organism>
<dbReference type="PANTHER" id="PTHR33121">
    <property type="entry name" value="CYCLIC DI-GMP PHOSPHODIESTERASE PDEF"/>
    <property type="match status" value="1"/>
</dbReference>
<proteinExistence type="predicted"/>
<dbReference type="SMART" id="SM00052">
    <property type="entry name" value="EAL"/>
    <property type="match status" value="1"/>
</dbReference>
<dbReference type="Pfam" id="PF00990">
    <property type="entry name" value="GGDEF"/>
    <property type="match status" value="1"/>
</dbReference>
<dbReference type="Gene3D" id="3.30.70.270">
    <property type="match status" value="1"/>
</dbReference>
<dbReference type="GO" id="GO:0071111">
    <property type="term" value="F:cyclic-guanylate-specific phosphodiesterase activity"/>
    <property type="evidence" value="ECO:0007669"/>
    <property type="project" value="InterPro"/>
</dbReference>
<gene>
    <name evidence="3" type="ORF">HCG48_15320</name>
</gene>
<dbReference type="Pfam" id="PF00563">
    <property type="entry name" value="EAL"/>
    <property type="match status" value="1"/>
</dbReference>
<dbReference type="InterPro" id="IPR043128">
    <property type="entry name" value="Rev_trsase/Diguanyl_cyclase"/>
</dbReference>
<dbReference type="SUPFAM" id="SSF141868">
    <property type="entry name" value="EAL domain-like"/>
    <property type="match status" value="1"/>
</dbReference>
<dbReference type="AlphaFoldDB" id="A0A6H1U4J7"/>
<dbReference type="InterPro" id="IPR000160">
    <property type="entry name" value="GGDEF_dom"/>
</dbReference>
<dbReference type="SUPFAM" id="SSF55073">
    <property type="entry name" value="Nucleotide cyclase"/>
    <property type="match status" value="1"/>
</dbReference>